<dbReference type="PROSITE" id="PS51257">
    <property type="entry name" value="PROKAR_LIPOPROTEIN"/>
    <property type="match status" value="1"/>
</dbReference>
<keyword evidence="1" id="KW-0732">Signal</keyword>
<feature type="chain" id="PRO_5008686420" description="DUF5666 domain-containing protein" evidence="1">
    <location>
        <begin position="22"/>
        <end position="183"/>
    </location>
</feature>
<name>A0A1C3X7I5_9HYPH</name>
<evidence type="ECO:0000313" key="2">
    <source>
        <dbReference type="EMBL" id="SCB48207.1"/>
    </source>
</evidence>
<accession>A0A1C3X7I5</accession>
<protein>
    <recommendedName>
        <fullName evidence="4">DUF5666 domain-containing protein</fullName>
    </recommendedName>
</protein>
<sequence>MNRLSLLFTCAALTLSGCATVETKTSMVTPISNSVREAGPGDVVMSFESRRSLPNIVGKADIWGRTTSAGGTTVRFIGGRGNQAFFERSDVAVESNATTMTESPMIIPQTTTTTVDGTIGLTSVNGSARSTSYQYIPPRGSTQYSTARQPIRIAVESGRSVTIQGKVLKVLGVSANSVKYTVR</sequence>
<dbReference type="RefSeq" id="WP_139115123.1">
    <property type="nucleotide sequence ID" value="NZ_FMAH01000064.1"/>
</dbReference>
<dbReference type="OrthoDB" id="5917509at2"/>
<keyword evidence="3" id="KW-1185">Reference proteome</keyword>
<evidence type="ECO:0000313" key="3">
    <source>
        <dbReference type="Proteomes" id="UP000199435"/>
    </source>
</evidence>
<reference evidence="3" key="1">
    <citation type="submission" date="2016-08" db="EMBL/GenBank/DDBJ databases">
        <authorList>
            <person name="Varghese N."/>
            <person name="Submissions Spin"/>
        </authorList>
    </citation>
    <scope>NUCLEOTIDE SEQUENCE [LARGE SCALE GENOMIC DNA]</scope>
    <source>
        <strain evidence="3">HAMBI 2971</strain>
    </source>
</reference>
<evidence type="ECO:0000256" key="1">
    <source>
        <dbReference type="SAM" id="SignalP"/>
    </source>
</evidence>
<evidence type="ECO:0008006" key="4">
    <source>
        <dbReference type="Google" id="ProtNLM"/>
    </source>
</evidence>
<gene>
    <name evidence="2" type="ORF">GA0061102_10645</name>
</gene>
<feature type="signal peptide" evidence="1">
    <location>
        <begin position="1"/>
        <end position="21"/>
    </location>
</feature>
<dbReference type="EMBL" id="FMAH01000064">
    <property type="protein sequence ID" value="SCB48207.1"/>
    <property type="molecule type" value="Genomic_DNA"/>
</dbReference>
<proteinExistence type="predicted"/>
<dbReference type="AlphaFoldDB" id="A0A1C3X7I5"/>
<dbReference type="Proteomes" id="UP000199435">
    <property type="component" value="Unassembled WGS sequence"/>
</dbReference>
<organism evidence="2 3">
    <name type="scientific">Rhizobium miluonense</name>
    <dbReference type="NCBI Taxonomy" id="411945"/>
    <lineage>
        <taxon>Bacteria</taxon>
        <taxon>Pseudomonadati</taxon>
        <taxon>Pseudomonadota</taxon>
        <taxon>Alphaproteobacteria</taxon>
        <taxon>Hyphomicrobiales</taxon>
        <taxon>Rhizobiaceae</taxon>
        <taxon>Rhizobium/Agrobacterium group</taxon>
        <taxon>Rhizobium</taxon>
    </lineage>
</organism>